<accession>A0A4Q9L2B0</accession>
<proteinExistence type="predicted"/>
<dbReference type="Proteomes" id="UP000292362">
    <property type="component" value="Unassembled WGS sequence"/>
</dbReference>
<comment type="caution">
    <text evidence="1">The sequence shown here is derived from an EMBL/GenBank/DDBJ whole genome shotgun (WGS) entry which is preliminary data.</text>
</comment>
<evidence type="ECO:0000313" key="2">
    <source>
        <dbReference type="Proteomes" id="UP000292362"/>
    </source>
</evidence>
<sequence length="837" mass="99047">MYTCQSKENHKNVEELVEEMNKNPFILFISTLYLENIIQKRKTVFNSYIDNTILEEREVMKKEKTIFKDYIDNIICEERGETREEKMFFIFENEIIKYFTFLNPNYYNEWVDIFKYRIFYEIYCCFLSVFDGMEMKFNEHKFFLERMKVYVRNSGFYSVESILSCNKSIIVSENDYISEFIDITMKMNNNLPQKEDNQIKTSILPNLLDKGLYDGNLLEEKKNDRNLQEEKSYEEKLQDEKFQDTNLNEAESQEKDVLADNSLSKNHRNTFHMKLNDSLREMEITNLRKLIELYTGHIQYILDQLKSHAYIGSKTDQKESEICEIKCTKDFHFNYCTCKLNKKRKQVSTACNTFSSISKKTKRKESTHETLENELSNRNTDKICLKNEGNFPLYEKELLDRNTSGIFCKDKGGIPLNEKELFENKSTNRNKAINRFKNTKSTKNRIPLDIFQSIQLDLKKYFGKIFDSNEQKIKRFSFLKIYFESKLYKLYNILLRESLTEDMKKIIFKSIYFLFYKTYTEVIRNSIDNIKSLELKNFKSTNCENIYSYFEQILKMDEFLIGSEKATGFIPLNSLIILSINYNQIVLIFDLDNTLFPTDEIEKNGVSLNNTDIYSIGDSLRKYFLESNSSNDKYTGSINDPESLIMRKNDSVNKASICSIIDKNVSLDNLKMENNLSFNGTSASSIITTEESFEELKMKNEHFIDQKQLPFLKITQHIIYKERLKIFLTNLPGKKICFTNSRKHHASYILTLLNILDCFDIIVHRGDIEDTKYIKPGVQSYIFMEKLLGVPPNLIYFYDDDYINYMMAKQRKWNSFLIKDSLEQVVTESLESYNGLV</sequence>
<dbReference type="VEuPathDB" id="MicrosporidiaDB:CWI37_0838p0020"/>
<protein>
    <recommendedName>
        <fullName evidence="3">Pyrimidine 5'-nucleotidase</fullName>
    </recommendedName>
</protein>
<gene>
    <name evidence="1" type="ORF">CWI37_0838p0020</name>
</gene>
<dbReference type="InterPro" id="IPR036412">
    <property type="entry name" value="HAD-like_sf"/>
</dbReference>
<dbReference type="SUPFAM" id="SSF56784">
    <property type="entry name" value="HAD-like"/>
    <property type="match status" value="1"/>
</dbReference>
<evidence type="ECO:0008006" key="3">
    <source>
        <dbReference type="Google" id="ProtNLM"/>
    </source>
</evidence>
<organism evidence="1 2">
    <name type="scientific">Hamiltosporidium tvaerminnensis</name>
    <dbReference type="NCBI Taxonomy" id="1176355"/>
    <lineage>
        <taxon>Eukaryota</taxon>
        <taxon>Fungi</taxon>
        <taxon>Fungi incertae sedis</taxon>
        <taxon>Microsporidia</taxon>
        <taxon>Dubosqiidae</taxon>
        <taxon>Hamiltosporidium</taxon>
    </lineage>
</organism>
<dbReference type="Gene3D" id="3.40.50.1000">
    <property type="entry name" value="HAD superfamily/HAD-like"/>
    <property type="match status" value="1"/>
</dbReference>
<name>A0A4Q9L2B0_9MICR</name>
<dbReference type="AlphaFoldDB" id="A0A4Q9L2B0"/>
<dbReference type="EMBL" id="PITJ01000838">
    <property type="protein sequence ID" value="TBU00991.1"/>
    <property type="molecule type" value="Genomic_DNA"/>
</dbReference>
<reference evidence="1 2" key="1">
    <citation type="submission" date="2017-12" db="EMBL/GenBank/DDBJ databases">
        <authorList>
            <person name="Pombert J.-F."/>
            <person name="Haag K.L."/>
            <person name="Ebert D."/>
        </authorList>
    </citation>
    <scope>NUCLEOTIDE SEQUENCE [LARGE SCALE GENOMIC DNA]</scope>
    <source>
        <strain evidence="1">FI-OER-3-3</strain>
    </source>
</reference>
<dbReference type="InterPro" id="IPR023214">
    <property type="entry name" value="HAD_sf"/>
</dbReference>
<evidence type="ECO:0000313" key="1">
    <source>
        <dbReference type="EMBL" id="TBU00991.1"/>
    </source>
</evidence>